<feature type="coiled-coil region" evidence="22">
    <location>
        <begin position="555"/>
        <end position="624"/>
    </location>
</feature>
<evidence type="ECO:0000256" key="20">
    <source>
        <dbReference type="PROSITE-ProRule" id="PRU00283"/>
    </source>
</evidence>
<feature type="compositionally biased region" description="Basic and acidic residues" evidence="23">
    <location>
        <begin position="660"/>
        <end position="670"/>
    </location>
</feature>
<dbReference type="PRINTS" id="PR00380">
    <property type="entry name" value="KINESINHEAVY"/>
</dbReference>
<evidence type="ECO:0000256" key="22">
    <source>
        <dbReference type="SAM" id="Coils"/>
    </source>
</evidence>
<feature type="binding site" evidence="20">
    <location>
        <begin position="112"/>
        <end position="119"/>
    </location>
    <ligand>
        <name>ATP</name>
        <dbReference type="ChEBI" id="CHEBI:30616"/>
    </ligand>
</feature>
<dbReference type="GO" id="GO:0051256">
    <property type="term" value="P:mitotic spindle midzone assembly"/>
    <property type="evidence" value="ECO:0007669"/>
    <property type="project" value="TreeGrafter"/>
</dbReference>
<dbReference type="GO" id="GO:0005819">
    <property type="term" value="C:spindle"/>
    <property type="evidence" value="ECO:0007669"/>
    <property type="project" value="UniProtKB-SubCell"/>
</dbReference>
<keyword evidence="17" id="KW-0131">Cell cycle</keyword>
<dbReference type="InterPro" id="IPR032384">
    <property type="entry name" value="Kif23_Arf-bd"/>
</dbReference>
<dbReference type="InterPro" id="IPR027640">
    <property type="entry name" value="Kinesin-like_fam"/>
</dbReference>
<evidence type="ECO:0000313" key="26">
    <source>
        <dbReference type="Proteomes" id="UP000694419"/>
    </source>
</evidence>
<evidence type="ECO:0000256" key="9">
    <source>
        <dbReference type="ARBA" id="ARBA00022741"/>
    </source>
</evidence>
<dbReference type="InterPro" id="IPR038105">
    <property type="entry name" value="Kif23_Arf-bd_sf"/>
</dbReference>
<organism evidence="25 26">
    <name type="scientific">Calidris pygmaea</name>
    <name type="common">Spoon-billed sandpiper</name>
    <dbReference type="NCBI Taxonomy" id="425635"/>
    <lineage>
        <taxon>Eukaryota</taxon>
        <taxon>Metazoa</taxon>
        <taxon>Chordata</taxon>
        <taxon>Craniata</taxon>
        <taxon>Vertebrata</taxon>
        <taxon>Euteleostomi</taxon>
        <taxon>Archelosauria</taxon>
        <taxon>Archosauria</taxon>
        <taxon>Dinosauria</taxon>
        <taxon>Saurischia</taxon>
        <taxon>Theropoda</taxon>
        <taxon>Coelurosauria</taxon>
        <taxon>Aves</taxon>
        <taxon>Neognathae</taxon>
        <taxon>Neoaves</taxon>
        <taxon>Charadriiformes</taxon>
        <taxon>Scolopacidae</taxon>
        <taxon>Calidris</taxon>
    </lineage>
</organism>
<protein>
    <recommendedName>
        <fullName evidence="21">Kinesin-like protein</fullName>
    </recommendedName>
</protein>
<dbReference type="GO" id="GO:0005634">
    <property type="term" value="C:nucleus"/>
    <property type="evidence" value="ECO:0007669"/>
    <property type="project" value="UniProtKB-SubCell"/>
</dbReference>
<feature type="region of interest" description="Disordered" evidence="23">
    <location>
        <begin position="641"/>
        <end position="679"/>
    </location>
</feature>
<evidence type="ECO:0000256" key="18">
    <source>
        <dbReference type="ARBA" id="ARBA00058317"/>
    </source>
</evidence>
<dbReference type="InterPro" id="IPR036961">
    <property type="entry name" value="Kinesin_motor_dom_sf"/>
</dbReference>
<dbReference type="SUPFAM" id="SSF52540">
    <property type="entry name" value="P-loop containing nucleoside triphosphate hydrolases"/>
    <property type="match status" value="1"/>
</dbReference>
<dbReference type="GO" id="GO:0007018">
    <property type="term" value="P:microtubule-based movement"/>
    <property type="evidence" value="ECO:0007669"/>
    <property type="project" value="InterPro"/>
</dbReference>
<evidence type="ECO:0000256" key="7">
    <source>
        <dbReference type="ARBA" id="ARBA00022618"/>
    </source>
</evidence>
<evidence type="ECO:0000256" key="23">
    <source>
        <dbReference type="SAM" id="MobiDB-lite"/>
    </source>
</evidence>
<keyword evidence="14 20" id="KW-0505">Motor protein</keyword>
<dbReference type="FunFam" id="2.60.40.4330:FF:000001">
    <property type="entry name" value="Kinesin-like protein"/>
    <property type="match status" value="1"/>
</dbReference>
<dbReference type="GO" id="GO:0005524">
    <property type="term" value="F:ATP binding"/>
    <property type="evidence" value="ECO:0007669"/>
    <property type="project" value="UniProtKB-UniRule"/>
</dbReference>
<dbReference type="PANTHER" id="PTHR24115:SF600">
    <property type="entry name" value="KINESIN-LIKE PROTEIN KIF23"/>
    <property type="match status" value="1"/>
</dbReference>
<reference evidence="25" key="1">
    <citation type="submission" date="2025-08" db="UniProtKB">
        <authorList>
            <consortium name="Ensembl"/>
        </authorList>
    </citation>
    <scope>IDENTIFICATION</scope>
</reference>
<dbReference type="PANTHER" id="PTHR24115">
    <property type="entry name" value="KINESIN-RELATED"/>
    <property type="match status" value="1"/>
</dbReference>
<dbReference type="PROSITE" id="PS50067">
    <property type="entry name" value="KINESIN_MOTOR_2"/>
    <property type="match status" value="1"/>
</dbReference>
<feature type="region of interest" description="Disordered" evidence="23">
    <location>
        <begin position="1"/>
        <end position="22"/>
    </location>
</feature>
<dbReference type="Proteomes" id="UP000694419">
    <property type="component" value="Unplaced"/>
</dbReference>
<dbReference type="GO" id="GO:0008017">
    <property type="term" value="F:microtubule binding"/>
    <property type="evidence" value="ECO:0007669"/>
    <property type="project" value="InterPro"/>
</dbReference>
<evidence type="ECO:0000256" key="5">
    <source>
        <dbReference type="ARBA" id="ARBA00022499"/>
    </source>
</evidence>
<keyword evidence="6" id="KW-0597">Phosphoprotein</keyword>
<dbReference type="GO" id="GO:0003777">
    <property type="term" value="F:microtubule motor activity"/>
    <property type="evidence" value="ECO:0007669"/>
    <property type="project" value="InterPro"/>
</dbReference>
<evidence type="ECO:0000256" key="11">
    <source>
        <dbReference type="ARBA" id="ARBA00022840"/>
    </source>
</evidence>
<evidence type="ECO:0000256" key="21">
    <source>
        <dbReference type="RuleBase" id="RU000394"/>
    </source>
</evidence>
<evidence type="ECO:0000256" key="8">
    <source>
        <dbReference type="ARBA" id="ARBA00022701"/>
    </source>
</evidence>
<evidence type="ECO:0000256" key="14">
    <source>
        <dbReference type="ARBA" id="ARBA00023175"/>
    </source>
</evidence>
<evidence type="ECO:0000256" key="4">
    <source>
        <dbReference type="ARBA" id="ARBA00022490"/>
    </source>
</evidence>
<dbReference type="SMART" id="SM00129">
    <property type="entry name" value="KISc"/>
    <property type="match status" value="1"/>
</dbReference>
<keyword evidence="13 22" id="KW-0175">Coiled coil</keyword>
<evidence type="ECO:0000256" key="6">
    <source>
        <dbReference type="ARBA" id="ARBA00022553"/>
    </source>
</evidence>
<dbReference type="Ensembl" id="ENSCPGT00000008786.1">
    <property type="protein sequence ID" value="ENSCPGP00000008000.1"/>
    <property type="gene ID" value="ENSCPGG00000004391.1"/>
</dbReference>
<dbReference type="InterPro" id="IPR001752">
    <property type="entry name" value="Kinesin_motor_dom"/>
</dbReference>
<dbReference type="Pfam" id="PF00225">
    <property type="entry name" value="Kinesin"/>
    <property type="match status" value="1"/>
</dbReference>
<dbReference type="GO" id="GO:0090543">
    <property type="term" value="C:Flemming body"/>
    <property type="evidence" value="ECO:0007669"/>
    <property type="project" value="UniProtKB-SubCell"/>
</dbReference>
<comment type="subunit">
    <text evidence="19">Heterotetramer of two molecules each of RACGAP1 and KIF23. Found in the centralspindlin complex. Interacts with RACGAP1; the interaction is direct. Interacts with ECT2 and PRC1. Interacts with ANXA11 during cytokinesis. Interacts with BIRC6/bruce and USP8/UBPY. Interacts with ARF6, forming heterodimers and heterotetramers.</text>
</comment>
<dbReference type="GO" id="GO:0005874">
    <property type="term" value="C:microtubule"/>
    <property type="evidence" value="ECO:0007669"/>
    <property type="project" value="UniProtKB-KW"/>
</dbReference>
<sequence>PSHSRAKKPRRPALKKPSNPSLKDPVGVYCRVRPLGRPDQECCIEVIDETTVQIHPPDGYRIFRNGEYRETQYSFKEVFGTLVAQKKLFDVVAKPLVEDLIRGKNGLLFTYGVTGSGKTHTMTGSPGDGGLLPRCLDMIFNSIGPFQAKRFVFKLDDKNGVDVQCEVDALLERQKRDAMPVPKTPSGKRQIDPEIADMINVQDHCKVEEVDEDNVYSVFVSYIEIYNNYIYDLLEEVPFEPIKPKWNNCNTPLRNGDFIPPQSKILREDQNHNMYVMGCTEVEVKSTEEAFEVFWRGQKKRHIANTQLNRESSRSHSVFIIKLAQAPLDADGDNVLQEKEQIVLSQLSLVDLAGSERTNRTKAEGNRLREAGNINQSLMTLRTCIEVLRENQMYGINKMVPYRDSKLTHLFKNYFDGEGKVRMIVCVNPKAEDYEESLQVMRFAEMTQEVEVTRPVDRPLCGLTPGRRFRNQLRGGPIDGEEQSVLEMFLQNFPPLPACELLDINDDQTLPKLIEVLEKRHKLRQMLSKEFSKAAMLQEFDCSVASKENQIKVTLSDKEKTIARQKTEIERLEKKIKTLEYKIEILEKTATIYEEDKRNLQQELESKSQKLQRQASDKRRLEARFQGMVAETTMKWERECVSTEGGNAPPVRLRHRRSRSAGERWVDHKPPSNLPTETVMQPHVPHAITVAAASEKALAKCDKYMLTHQELASDGEIETKLIKGDVFKTRGGGQAVQFTDIETLKQESPTGRKRRSSPSKPDPPEDAADSEWTDVETRCSVAVEMRAGSALGPGYEHHAKPKRRKP</sequence>
<feature type="domain" description="Kinesin motor" evidence="24">
    <location>
        <begin position="25"/>
        <end position="450"/>
    </location>
</feature>
<keyword evidence="26" id="KW-1185">Reference proteome</keyword>
<evidence type="ECO:0000256" key="3">
    <source>
        <dbReference type="ARBA" id="ARBA00004476"/>
    </source>
</evidence>
<dbReference type="PROSITE" id="PS00411">
    <property type="entry name" value="KINESIN_MOTOR_1"/>
    <property type="match status" value="1"/>
</dbReference>
<evidence type="ECO:0000256" key="10">
    <source>
        <dbReference type="ARBA" id="ARBA00022776"/>
    </source>
</evidence>
<keyword evidence="10" id="KW-0498">Mitosis</keyword>
<evidence type="ECO:0000313" key="25">
    <source>
        <dbReference type="Ensembl" id="ENSCPGP00000008000.1"/>
    </source>
</evidence>
<comment type="function">
    <text evidence="18">Component of the centralspindlin complex that serves as a microtubule-dependent and Rho-mediated signaling required for the myosin contractile ring formation during the cell cycle cytokinesis. Essential for cytokinesis in Rho-mediated signaling. Required for the localization of ECT2 to the central spindle. Plus-end-directed motor enzyme that moves antiparallel microtubules in vitro.</text>
</comment>
<evidence type="ECO:0000256" key="16">
    <source>
        <dbReference type="ARBA" id="ARBA00023242"/>
    </source>
</evidence>
<evidence type="ECO:0000259" key="24">
    <source>
        <dbReference type="PROSITE" id="PS50067"/>
    </source>
</evidence>
<keyword evidence="7" id="KW-0132">Cell division</keyword>
<dbReference type="CDD" id="cd01368">
    <property type="entry name" value="KISc_KIF23_like"/>
    <property type="match status" value="1"/>
</dbReference>
<evidence type="ECO:0000256" key="15">
    <source>
        <dbReference type="ARBA" id="ARBA00023212"/>
    </source>
</evidence>
<evidence type="ECO:0000256" key="17">
    <source>
        <dbReference type="ARBA" id="ARBA00023306"/>
    </source>
</evidence>
<keyword evidence="15" id="KW-0206">Cytoskeleton</keyword>
<dbReference type="Pfam" id="PF16540">
    <property type="entry name" value="MKLP1_Arf_bdg"/>
    <property type="match status" value="1"/>
</dbReference>
<keyword evidence="9 20" id="KW-0547">Nucleotide-binding</keyword>
<proteinExistence type="inferred from homology"/>
<dbReference type="InterPro" id="IPR027417">
    <property type="entry name" value="P-loop_NTPase"/>
</dbReference>
<feature type="region of interest" description="Disordered" evidence="23">
    <location>
        <begin position="787"/>
        <end position="806"/>
    </location>
</feature>
<evidence type="ECO:0000256" key="2">
    <source>
        <dbReference type="ARBA" id="ARBA00004186"/>
    </source>
</evidence>
<dbReference type="GO" id="GO:0051301">
    <property type="term" value="P:cell division"/>
    <property type="evidence" value="ECO:0007669"/>
    <property type="project" value="UniProtKB-KW"/>
</dbReference>
<accession>A0A8C3JJ73</accession>
<comment type="similarity">
    <text evidence="20 21">Belongs to the TRAFAC class myosin-kinesin ATPase superfamily. Kinesin family.</text>
</comment>
<feature type="compositionally biased region" description="Basic residues" evidence="23">
    <location>
        <begin position="1"/>
        <end position="14"/>
    </location>
</feature>
<keyword evidence="16" id="KW-0539">Nucleus</keyword>
<keyword evidence="5" id="KW-1017">Isopeptide bond</keyword>
<keyword evidence="12" id="KW-0832">Ubl conjugation</keyword>
<evidence type="ECO:0000256" key="12">
    <source>
        <dbReference type="ARBA" id="ARBA00022843"/>
    </source>
</evidence>
<dbReference type="Gene3D" id="2.60.40.4330">
    <property type="entry name" value="Kinesin-like protein Kif23, Arf6-interacting domain"/>
    <property type="match status" value="1"/>
</dbReference>
<evidence type="ECO:0000256" key="19">
    <source>
        <dbReference type="ARBA" id="ARBA00066079"/>
    </source>
</evidence>
<evidence type="ECO:0000256" key="1">
    <source>
        <dbReference type="ARBA" id="ARBA00004123"/>
    </source>
</evidence>
<dbReference type="GO" id="GO:0016887">
    <property type="term" value="F:ATP hydrolysis activity"/>
    <property type="evidence" value="ECO:0007669"/>
    <property type="project" value="TreeGrafter"/>
</dbReference>
<dbReference type="InterPro" id="IPR019821">
    <property type="entry name" value="Kinesin_motor_CS"/>
</dbReference>
<dbReference type="Gene3D" id="3.40.850.10">
    <property type="entry name" value="Kinesin motor domain"/>
    <property type="match status" value="1"/>
</dbReference>
<dbReference type="GO" id="GO:0005871">
    <property type="term" value="C:kinesin complex"/>
    <property type="evidence" value="ECO:0007669"/>
    <property type="project" value="TreeGrafter"/>
</dbReference>
<keyword evidence="4" id="KW-0963">Cytoplasm</keyword>
<feature type="region of interest" description="Disordered" evidence="23">
    <location>
        <begin position="740"/>
        <end position="775"/>
    </location>
</feature>
<name>A0A8C3JJ73_9CHAR</name>
<keyword evidence="11 20" id="KW-0067">ATP-binding</keyword>
<comment type="subcellular location">
    <subcellularLocation>
        <location evidence="2">Cytoplasm</location>
        <location evidence="2">Cytoskeleton</location>
        <location evidence="2">Spindle</location>
    </subcellularLocation>
    <subcellularLocation>
        <location evidence="3">Midbody</location>
        <location evidence="3">Midbody ring</location>
    </subcellularLocation>
    <subcellularLocation>
        <location evidence="1">Nucleus</location>
    </subcellularLocation>
</comment>
<keyword evidence="8 21" id="KW-0493">Microtubule</keyword>
<evidence type="ECO:0000256" key="13">
    <source>
        <dbReference type="ARBA" id="ARBA00023054"/>
    </source>
</evidence>
<reference evidence="25" key="2">
    <citation type="submission" date="2025-09" db="UniProtKB">
        <authorList>
            <consortium name="Ensembl"/>
        </authorList>
    </citation>
    <scope>IDENTIFICATION</scope>
</reference>
<feature type="compositionally biased region" description="Acidic residues" evidence="23">
    <location>
        <begin position="764"/>
        <end position="774"/>
    </location>
</feature>
<dbReference type="AlphaFoldDB" id="A0A8C3JJ73"/>